<feature type="compositionally biased region" description="Polar residues" evidence="2">
    <location>
        <begin position="250"/>
        <end position="268"/>
    </location>
</feature>
<feature type="region of interest" description="Disordered" evidence="2">
    <location>
        <begin position="329"/>
        <end position="348"/>
    </location>
</feature>
<feature type="region of interest" description="Disordered" evidence="2">
    <location>
        <begin position="707"/>
        <end position="750"/>
    </location>
</feature>
<feature type="region of interest" description="Disordered" evidence="2">
    <location>
        <begin position="1023"/>
        <end position="1045"/>
    </location>
</feature>
<feature type="compositionally biased region" description="Low complexity" evidence="2">
    <location>
        <begin position="19"/>
        <end position="33"/>
    </location>
</feature>
<reference evidence="4" key="1">
    <citation type="submission" date="2025-08" db="UniProtKB">
        <authorList>
            <consortium name="Ensembl"/>
        </authorList>
    </citation>
    <scope>IDENTIFICATION</scope>
</reference>
<feature type="domain" description="Tantalus-like" evidence="3">
    <location>
        <begin position="944"/>
        <end position="1001"/>
    </location>
</feature>
<evidence type="ECO:0000313" key="4">
    <source>
        <dbReference type="Ensembl" id="ENSNFUP00015025653.1"/>
    </source>
</evidence>
<dbReference type="Proteomes" id="UP000694548">
    <property type="component" value="Unassembled WGS sequence"/>
</dbReference>
<dbReference type="GeneTree" id="ENSGT00520000055626"/>
<dbReference type="Ensembl" id="ENSNFUT00015026809.1">
    <property type="protein sequence ID" value="ENSNFUP00015025653.1"/>
    <property type="gene ID" value="ENSNFUG00015012416.1"/>
</dbReference>
<feature type="compositionally biased region" description="Polar residues" evidence="2">
    <location>
        <begin position="491"/>
        <end position="501"/>
    </location>
</feature>
<feature type="compositionally biased region" description="Polar residues" evidence="2">
    <location>
        <begin position="115"/>
        <end position="139"/>
    </location>
</feature>
<name>A0A8C6LXI4_NOTFU</name>
<feature type="region of interest" description="Disordered" evidence="2">
    <location>
        <begin position="476"/>
        <end position="505"/>
    </location>
</feature>
<feature type="region of interest" description="Disordered" evidence="2">
    <location>
        <begin position="401"/>
        <end position="432"/>
    </location>
</feature>
<feature type="compositionally biased region" description="Low complexity" evidence="2">
    <location>
        <begin position="824"/>
        <end position="848"/>
    </location>
</feature>
<evidence type="ECO:0000256" key="1">
    <source>
        <dbReference type="ARBA" id="ARBA00022553"/>
    </source>
</evidence>
<keyword evidence="1" id="KW-0597">Phosphoprotein</keyword>
<feature type="compositionally biased region" description="Acidic residues" evidence="2">
    <location>
        <begin position="1"/>
        <end position="10"/>
    </location>
</feature>
<evidence type="ECO:0000259" key="3">
    <source>
        <dbReference type="Pfam" id="PF15386"/>
    </source>
</evidence>
<feature type="region of interest" description="Disordered" evidence="2">
    <location>
        <begin position="232"/>
        <end position="281"/>
    </location>
</feature>
<evidence type="ECO:0000313" key="5">
    <source>
        <dbReference type="Proteomes" id="UP000694548"/>
    </source>
</evidence>
<feature type="compositionally biased region" description="Basic residues" evidence="2">
    <location>
        <begin position="723"/>
        <end position="750"/>
    </location>
</feature>
<feature type="compositionally biased region" description="Basic and acidic residues" evidence="2">
    <location>
        <begin position="269"/>
        <end position="281"/>
    </location>
</feature>
<keyword evidence="5" id="KW-1185">Reference proteome</keyword>
<feature type="compositionally biased region" description="Polar residues" evidence="2">
    <location>
        <begin position="329"/>
        <end position="340"/>
    </location>
</feature>
<gene>
    <name evidence="4" type="primary">prr14</name>
</gene>
<dbReference type="AlphaFoldDB" id="A0A8C6LXI4"/>
<feature type="compositionally biased region" description="Polar residues" evidence="2">
    <location>
        <begin position="56"/>
        <end position="78"/>
    </location>
</feature>
<feature type="compositionally biased region" description="Basic and acidic residues" evidence="2">
    <location>
        <begin position="98"/>
        <end position="114"/>
    </location>
</feature>
<feature type="region of interest" description="Disordered" evidence="2">
    <location>
        <begin position="633"/>
        <end position="676"/>
    </location>
</feature>
<dbReference type="InterPro" id="IPR026320">
    <property type="entry name" value="PRR14"/>
</dbReference>
<accession>A0A8C6LXI4</accession>
<evidence type="ECO:0000256" key="2">
    <source>
        <dbReference type="SAM" id="MobiDB-lite"/>
    </source>
</evidence>
<feature type="region of interest" description="Disordered" evidence="2">
    <location>
        <begin position="881"/>
        <end position="908"/>
    </location>
</feature>
<reference evidence="4" key="2">
    <citation type="submission" date="2025-09" db="UniProtKB">
        <authorList>
            <consortium name="Ensembl"/>
        </authorList>
    </citation>
    <scope>IDENTIFICATION</scope>
</reference>
<dbReference type="PANTHER" id="PTHR14522:SF2">
    <property type="entry name" value="PROLINE-RICH PROTEIN 14"/>
    <property type="match status" value="1"/>
</dbReference>
<sequence length="1073" mass="119363">MFQMNMDEDVIPPNPVCHSPPLSDSPSLLPHSSVTFRSANYGKSGRRKSGRIQEIKAQTKQGYSHSTAAQNSSRQNPSRTKRHMEGEIMVQVSQSKLPKVERTHVQEEPNKNESENCLTAECQNNPNDPKNPQSMDVSPSQDVIRSTEEETMQNLDADEADMDTRWEFTSCNNTENASFSKGWVIGPLFQSLKSKMASFTEIVMSPVKLFRANSPLPFSDNLDQLGHCEEQVDGETDVEPSDPDFMFPPQGQSNDKNEGNGTNQQSLSDIRETQSVPRDEFSACRSEQTECVINWKENILPDSVPLLQSSLACVVSESFESSTLLLPSDKVSASQQSNIRRSSDVEEQKDELNIYLKPVSLQVARFRSELENSEDKTQESNSNVNDEQLSHLNWFTSNTHPRVMINNQPDRESLQRDGDDDTGNVGSYHLGHQGLQNNLIDHENVASVKPSFDTQQMEVKLNSNVRAKRGLRLNCPSQDSKRKRVTDVSLAESQQLSNTAPESDVKKGLIAPRTEAVMNTISVEDKTLKPGNKLQVTLTRVHRKGKFGMKSAELSQSREAKQCTNNLISVTKSNSQSGKAKTSKSSGSCKATLLKDNSQLVQTHSPINLACYVSLKRSAMAEEMFFTDFGPKTCSSRSRHANGKQEKADGLRRRRSSRQLSSKVSRRHQSEERSESVAVLDNSLAVLCSPEAKFSRHLLRSHSCPDIPSVQQHDSPCTVSPHSPHHSSIHASHQHNHPVSHSHKSQRRARRHTVCSVEVERDIAPLCLRKEVYPSRRSAPYDPTTQHLSPSHAHCPSPSLSALASCFLSSPLAFLSKRTTYRGAAAGSTSPHGPSPPSASLSSPSNSSVWHPPVLKSRAESAVISDCQSSENPLQCEAERIQQSEDEDYGEDASSSSPEFEDAGLRDEKALSDSEIKVVKKHEERGKVSSIKIRKSIPKPQTNLTPMGLPKRIRLKKKEFSLEEIYTNKNFSKPPESRLETIFEVPLNRKNGSESCFGPRRVKRFLEFLEVGEIRKPKKPLVGVGKAGVPSSRTRRGGFPKDNPSLSVQDVDSLLCAKLDELNLWLKDNQKDS</sequence>
<protein>
    <recommendedName>
        <fullName evidence="3">Tantalus-like domain-containing protein</fullName>
    </recommendedName>
</protein>
<feature type="region of interest" description="Disordered" evidence="2">
    <location>
        <begin position="1"/>
        <end position="139"/>
    </location>
</feature>
<feature type="compositionally biased region" description="Acidic residues" evidence="2">
    <location>
        <begin position="232"/>
        <end position="242"/>
    </location>
</feature>
<dbReference type="InterPro" id="IPR028149">
    <property type="entry name" value="Tantalus-like"/>
</dbReference>
<proteinExistence type="predicted"/>
<dbReference type="Pfam" id="PF15386">
    <property type="entry name" value="Tantalus"/>
    <property type="match status" value="1"/>
</dbReference>
<dbReference type="PANTHER" id="PTHR14522">
    <property type="entry name" value="EMO2-RELATED"/>
    <property type="match status" value="1"/>
</dbReference>
<organism evidence="4 5">
    <name type="scientific">Nothobranchius furzeri</name>
    <name type="common">Turquoise killifish</name>
    <dbReference type="NCBI Taxonomy" id="105023"/>
    <lineage>
        <taxon>Eukaryota</taxon>
        <taxon>Metazoa</taxon>
        <taxon>Chordata</taxon>
        <taxon>Craniata</taxon>
        <taxon>Vertebrata</taxon>
        <taxon>Euteleostomi</taxon>
        <taxon>Actinopterygii</taxon>
        <taxon>Neopterygii</taxon>
        <taxon>Teleostei</taxon>
        <taxon>Neoteleostei</taxon>
        <taxon>Acanthomorphata</taxon>
        <taxon>Ovalentaria</taxon>
        <taxon>Atherinomorphae</taxon>
        <taxon>Cyprinodontiformes</taxon>
        <taxon>Nothobranchiidae</taxon>
        <taxon>Nothobranchius</taxon>
    </lineage>
</organism>
<feature type="region of interest" description="Disordered" evidence="2">
    <location>
        <begin position="824"/>
        <end position="852"/>
    </location>
</feature>